<dbReference type="PROSITE" id="PS51795">
    <property type="entry name" value="ZF_FLZ"/>
    <property type="match status" value="1"/>
</dbReference>
<dbReference type="OrthoDB" id="685855at2759"/>
<keyword evidence="2" id="KW-0479">Metal-binding</keyword>
<dbReference type="EMBL" id="MVGT01004386">
    <property type="protein sequence ID" value="OUZ99906.1"/>
    <property type="molecule type" value="Genomic_DNA"/>
</dbReference>
<dbReference type="Pfam" id="PF04570">
    <property type="entry name" value="zf-FLZ"/>
    <property type="match status" value="1"/>
</dbReference>
<accession>A0A200PNW2</accession>
<feature type="domain" description="FLZ-type" evidence="4">
    <location>
        <begin position="360"/>
        <end position="404"/>
    </location>
</feature>
<sequence length="432" mass="47589">MEKRVSGFSERGSGFEEIMLRKRNRSFQKDQYKGHLMSDSSSESNFQPDFVGQKQKNGSFFSIPGLFVGFNVKGVSDSDSVRSPTSPLDYKFLTNLGNPFRSPSSYQDGTQKSWNCSKVGLGIVDSLNDETKPPGKILGLSKSRNILFGSQMGINIPSSPRVLNNLIDSSMETKSLPKDYAIAPHAQINFPHVQLIGSENEFGTGRIQLEPNPFERNRSCLLDSGKPASPLTSLTYCDPILNSENFCSDEKTRSGSPQIIGGDPDFNNFLGMKPSSLPMSFGSGNGIMGSVSASEIELSEDYTCVITHGPNPKKTHIFGDCILECHANELAICSKKDEQWSGSPWVNKCSGGYLPNHSDDFLSFCYFCKKKLEEGKDIYMYRGDKAFCSSNCRSQVILVEEEMENAENNSSDNSSEPTCCEEIFITGMAVTT</sequence>
<keyword evidence="6" id="KW-1185">Reference proteome</keyword>
<dbReference type="InterPro" id="IPR007650">
    <property type="entry name" value="Zf-FLZ_dom"/>
</dbReference>
<proteinExistence type="inferred from homology"/>
<dbReference type="PANTHER" id="PTHR46868:SF3">
    <property type="entry name" value="FCS-LIKE ZINC FINGER 11"/>
    <property type="match status" value="1"/>
</dbReference>
<gene>
    <name evidence="5" type="ORF">BVC80_9069g11</name>
</gene>
<comment type="similarity">
    <text evidence="1">Belongs to the FLZ family.</text>
</comment>
<evidence type="ECO:0000256" key="3">
    <source>
        <dbReference type="PROSITE-ProRule" id="PRU01131"/>
    </source>
</evidence>
<dbReference type="AlphaFoldDB" id="A0A200PNW2"/>
<dbReference type="InterPro" id="IPR044585">
    <property type="entry name" value="FLZ10/11"/>
</dbReference>
<reference evidence="5 6" key="1">
    <citation type="journal article" date="2017" name="Mol. Plant">
        <title>The Genome of Medicinal Plant Macleaya cordata Provides New Insights into Benzylisoquinoline Alkaloids Metabolism.</title>
        <authorList>
            <person name="Liu X."/>
            <person name="Liu Y."/>
            <person name="Huang P."/>
            <person name="Ma Y."/>
            <person name="Qing Z."/>
            <person name="Tang Q."/>
            <person name="Cao H."/>
            <person name="Cheng P."/>
            <person name="Zheng Y."/>
            <person name="Yuan Z."/>
            <person name="Zhou Y."/>
            <person name="Liu J."/>
            <person name="Tang Z."/>
            <person name="Zhuo Y."/>
            <person name="Zhang Y."/>
            <person name="Yu L."/>
            <person name="Huang J."/>
            <person name="Yang P."/>
            <person name="Peng Q."/>
            <person name="Zhang J."/>
            <person name="Jiang W."/>
            <person name="Zhang Z."/>
            <person name="Lin K."/>
            <person name="Ro D.K."/>
            <person name="Chen X."/>
            <person name="Xiong X."/>
            <person name="Shang Y."/>
            <person name="Huang S."/>
            <person name="Zeng J."/>
        </authorList>
    </citation>
    <scope>NUCLEOTIDE SEQUENCE [LARGE SCALE GENOMIC DNA]</scope>
    <source>
        <strain evidence="6">cv. BLH2017</strain>
        <tissue evidence="5">Root</tissue>
    </source>
</reference>
<name>A0A200PNW2_MACCD</name>
<dbReference type="Proteomes" id="UP000195402">
    <property type="component" value="Unassembled WGS sequence"/>
</dbReference>
<evidence type="ECO:0000256" key="2">
    <source>
        <dbReference type="ARBA" id="ARBA00022723"/>
    </source>
</evidence>
<organism evidence="5 6">
    <name type="scientific">Macleaya cordata</name>
    <name type="common">Five-seeded plume-poppy</name>
    <name type="synonym">Bocconia cordata</name>
    <dbReference type="NCBI Taxonomy" id="56857"/>
    <lineage>
        <taxon>Eukaryota</taxon>
        <taxon>Viridiplantae</taxon>
        <taxon>Streptophyta</taxon>
        <taxon>Embryophyta</taxon>
        <taxon>Tracheophyta</taxon>
        <taxon>Spermatophyta</taxon>
        <taxon>Magnoliopsida</taxon>
        <taxon>Ranunculales</taxon>
        <taxon>Papaveraceae</taxon>
        <taxon>Papaveroideae</taxon>
        <taxon>Macleaya</taxon>
    </lineage>
</organism>
<dbReference type="OMA" id="KVTHIFC"/>
<evidence type="ECO:0000259" key="4">
    <source>
        <dbReference type="PROSITE" id="PS51795"/>
    </source>
</evidence>
<dbReference type="PANTHER" id="PTHR46868">
    <property type="entry name" value="FCS-LIKE ZINC FINGER 11"/>
    <property type="match status" value="1"/>
</dbReference>
<dbReference type="GO" id="GO:0046872">
    <property type="term" value="F:metal ion binding"/>
    <property type="evidence" value="ECO:0007669"/>
    <property type="project" value="UniProtKB-KW"/>
</dbReference>
<protein>
    <recommendedName>
        <fullName evidence="4">FLZ-type domain-containing protein</fullName>
    </recommendedName>
</protein>
<dbReference type="STRING" id="56857.A0A200PNW2"/>
<evidence type="ECO:0000256" key="1">
    <source>
        <dbReference type="ARBA" id="ARBA00009374"/>
    </source>
</evidence>
<evidence type="ECO:0000313" key="5">
    <source>
        <dbReference type="EMBL" id="OUZ99906.1"/>
    </source>
</evidence>
<evidence type="ECO:0000313" key="6">
    <source>
        <dbReference type="Proteomes" id="UP000195402"/>
    </source>
</evidence>
<dbReference type="InParanoid" id="A0A200PNW2"/>
<feature type="zinc finger region" description="FLZ-type" evidence="3">
    <location>
        <begin position="360"/>
        <end position="404"/>
    </location>
</feature>
<comment type="caution">
    <text evidence="5">The sequence shown here is derived from an EMBL/GenBank/DDBJ whole genome shotgun (WGS) entry which is preliminary data.</text>
</comment>
<dbReference type="FunCoup" id="A0A200PNW2">
    <property type="interactions" value="473"/>
</dbReference>